<dbReference type="PANTHER" id="PTHR38095:SF2">
    <property type="entry name" value="ANAEROBIC DIMETHYL SULFOXIDE REDUCTASE CHAIN C"/>
    <property type="match status" value="1"/>
</dbReference>
<feature type="transmembrane region" description="Helical" evidence="1">
    <location>
        <begin position="194"/>
        <end position="214"/>
    </location>
</feature>
<dbReference type="Pfam" id="PF04976">
    <property type="entry name" value="DmsC"/>
    <property type="match status" value="1"/>
</dbReference>
<feature type="transmembrane region" description="Helical" evidence="1">
    <location>
        <begin position="81"/>
        <end position="97"/>
    </location>
</feature>
<feature type="transmembrane region" description="Helical" evidence="1">
    <location>
        <begin position="136"/>
        <end position="154"/>
    </location>
</feature>
<evidence type="ECO:0000313" key="5">
    <source>
        <dbReference type="Proteomes" id="UP001350972"/>
    </source>
</evidence>
<dbReference type="EC" id="1.8.5.3" evidence="3"/>
<keyword evidence="1" id="KW-1133">Transmembrane helix</keyword>
<dbReference type="EMBL" id="CP145163">
    <property type="protein sequence ID" value="WWC12470.1"/>
    <property type="molecule type" value="Genomic_DNA"/>
</dbReference>
<accession>A0A4P1B156</accession>
<dbReference type="EMBL" id="NKYI01000030">
    <property type="protein sequence ID" value="PIK81790.1"/>
    <property type="molecule type" value="Genomic_DNA"/>
</dbReference>
<dbReference type="Proteomes" id="UP000229713">
    <property type="component" value="Unassembled WGS sequence"/>
</dbReference>
<feature type="transmembrane region" description="Helical" evidence="1">
    <location>
        <begin position="226"/>
        <end position="249"/>
    </location>
</feature>
<dbReference type="GO" id="GO:0019645">
    <property type="term" value="P:anaerobic electron transport chain"/>
    <property type="evidence" value="ECO:0007669"/>
    <property type="project" value="InterPro"/>
</dbReference>
<evidence type="ECO:0000256" key="1">
    <source>
        <dbReference type="SAM" id="Phobius"/>
    </source>
</evidence>
<feature type="transmembrane region" description="Helical" evidence="1">
    <location>
        <begin position="39"/>
        <end position="61"/>
    </location>
</feature>
<dbReference type="GO" id="GO:0005886">
    <property type="term" value="C:plasma membrane"/>
    <property type="evidence" value="ECO:0007669"/>
    <property type="project" value="TreeGrafter"/>
</dbReference>
<dbReference type="GO" id="GO:0009390">
    <property type="term" value="C:dimethyl sulfoxide reductase complex"/>
    <property type="evidence" value="ECO:0007669"/>
    <property type="project" value="TreeGrafter"/>
</dbReference>
<evidence type="ECO:0000313" key="3">
    <source>
        <dbReference type="EMBL" id="WWC12470.1"/>
    </source>
</evidence>
<evidence type="ECO:0000313" key="2">
    <source>
        <dbReference type="EMBL" id="PIK81790.1"/>
    </source>
</evidence>
<protein>
    <submittedName>
        <fullName evidence="3">DmsC/YnfH family molybdoenzyme membrane anchor subunit</fullName>
        <ecNumber evidence="3">1.8.5.3</ecNumber>
    </submittedName>
    <submittedName>
        <fullName evidence="2">Hydrogenase</fullName>
    </submittedName>
</protein>
<name>A0A4P1B156_RAOOR</name>
<dbReference type="RefSeq" id="WP_004867579.1">
    <property type="nucleotide sequence ID" value="NZ_AP025009.1"/>
</dbReference>
<dbReference type="GO" id="GO:0009389">
    <property type="term" value="F:dimethyl sulfoxide reductase activity"/>
    <property type="evidence" value="ECO:0007669"/>
    <property type="project" value="TreeGrafter"/>
</dbReference>
<dbReference type="Proteomes" id="UP001350972">
    <property type="component" value="Chromosome"/>
</dbReference>
<keyword evidence="3" id="KW-0560">Oxidoreductase</keyword>
<dbReference type="PANTHER" id="PTHR38095">
    <property type="entry name" value="ANAEROBIC DIMETHYL SULFOXIDE REDUCTASE CHAIN YNFH"/>
    <property type="match status" value="1"/>
</dbReference>
<organism evidence="2 4">
    <name type="scientific">Raoultella ornithinolytica</name>
    <name type="common">Klebsiella ornithinolytica</name>
    <dbReference type="NCBI Taxonomy" id="54291"/>
    <lineage>
        <taxon>Bacteria</taxon>
        <taxon>Pseudomonadati</taxon>
        <taxon>Pseudomonadota</taxon>
        <taxon>Gammaproteobacteria</taxon>
        <taxon>Enterobacterales</taxon>
        <taxon>Enterobacteriaceae</taxon>
        <taxon>Klebsiella/Raoultella group</taxon>
        <taxon>Raoultella</taxon>
    </lineage>
</organism>
<feature type="transmembrane region" description="Helical" evidence="1">
    <location>
        <begin position="104"/>
        <end position="124"/>
    </location>
</feature>
<feature type="transmembrane region" description="Helical" evidence="1">
    <location>
        <begin position="166"/>
        <end position="188"/>
    </location>
</feature>
<evidence type="ECO:0000313" key="4">
    <source>
        <dbReference type="Proteomes" id="UP000229713"/>
    </source>
</evidence>
<gene>
    <name evidence="2" type="ORF">CFY86_23545</name>
    <name evidence="3" type="ORF">LM286_03670</name>
</gene>
<reference evidence="2 4" key="1">
    <citation type="submission" date="2017-07" db="EMBL/GenBank/DDBJ databases">
        <title>Raoultella ornithinolytica strain HH3 draft genome.</title>
        <authorList>
            <person name="Duceppe M.-O."/>
            <person name="Huang H."/>
            <person name="Phipps-Todd B."/>
        </authorList>
    </citation>
    <scope>NUCLEOTIDE SEQUENCE [LARGE SCALE GENOMIC DNA]</scope>
    <source>
        <strain evidence="2 4">HH3</strain>
    </source>
</reference>
<keyword evidence="1" id="KW-0472">Membrane</keyword>
<sequence>MEHYELPLVIFTVLSQMSVGMALLLTWGTLRGTLITTRMHWLVTGLVLAVASIAAVLHLAHPDRAYDALRNLKHAWLSREILGATLYGAATGVTFLTKGNKVSAVITSLLGVVLVAVQGMTYAAPAMVATASGVTMLLFFITVWVMGCAVLPLLTAGTALAALRQGILVCLAVLIAAPLIWLSGGTVMQMTAHAWLTSPAYLVGLLCLVVALLVSWRGEGPAKTVFVLLFVGMILSRMTFFGDTVSTIVNIGHLY</sequence>
<dbReference type="AlphaFoldDB" id="A0A4P1B156"/>
<keyword evidence="1" id="KW-0812">Transmembrane</keyword>
<feature type="transmembrane region" description="Helical" evidence="1">
    <location>
        <begin position="6"/>
        <end position="27"/>
    </location>
</feature>
<reference evidence="3 5" key="2">
    <citation type="submission" date="2024-02" db="EMBL/GenBank/DDBJ databases">
        <title>Tn5403 promotes plasmid rearrangements and degradation of the Klebsiella pneumoniae carbapenemase (KPC) transposon Tn4401.</title>
        <authorList>
            <person name="Sheppard A.E."/>
            <person name="Barry K.E."/>
            <person name="Parikh H.I."/>
            <person name="Vegesana K."/>
            <person name="Sebra R."/>
            <person name="George S."/>
            <person name="Sanderson N.D."/>
            <person name="Stoesser N."/>
            <person name="Eyre D.W."/>
            <person name="Crook D.W."/>
            <person name="Walker A.S."/>
            <person name="Mathers A.J."/>
        </authorList>
    </citation>
    <scope>NUCLEOTIDE SEQUENCE [LARGE SCALE GENOMIC DNA]</scope>
    <source>
        <strain evidence="3 5">CAV1921</strain>
    </source>
</reference>
<dbReference type="InterPro" id="IPR007059">
    <property type="entry name" value="DmsC"/>
</dbReference>
<proteinExistence type="predicted"/>
<keyword evidence="5" id="KW-1185">Reference proteome</keyword>